<organism evidence="1 2">
    <name type="scientific">Flavobacterium rivuli WB 3.3-2 = DSM 21788</name>
    <dbReference type="NCBI Taxonomy" id="1121895"/>
    <lineage>
        <taxon>Bacteria</taxon>
        <taxon>Pseudomonadati</taxon>
        <taxon>Bacteroidota</taxon>
        <taxon>Flavobacteriia</taxon>
        <taxon>Flavobacteriales</taxon>
        <taxon>Flavobacteriaceae</taxon>
        <taxon>Flavobacterium</taxon>
    </lineage>
</organism>
<dbReference type="EMBL" id="JRLX01000005">
    <property type="protein sequence ID" value="KGO87477.1"/>
    <property type="molecule type" value="Genomic_DNA"/>
</dbReference>
<dbReference type="Pfam" id="PF10899">
    <property type="entry name" value="AbiGi"/>
    <property type="match status" value="1"/>
</dbReference>
<dbReference type="STRING" id="1121895.GCA_000378485_02400"/>
<comment type="caution">
    <text evidence="1">The sequence shown here is derived from an EMBL/GenBank/DDBJ whole genome shotgun (WGS) entry which is preliminary data.</text>
</comment>
<dbReference type="Proteomes" id="UP000030152">
    <property type="component" value="Unassembled WGS sequence"/>
</dbReference>
<dbReference type="eggNOG" id="ENOG5032VVH">
    <property type="taxonomic scope" value="Bacteria"/>
</dbReference>
<sequence>MVKLADKLIIIMGLSSNSIIHFTKNFSSLKGILEGNFKIKYCRETIHSTLKSIDVLIPMVSFCDIPFSQILNHIDSYGSYGLGLKKTWAEKNGLNPVLYLDKSSSLSNNISVHLISRLIDGKNKITDLDENEKRTLDIVRYIKNYQGNLVRFRKKIILNYRFSDEREWRYVLDTSHESLIFGNIINFDNNENRIKSAKAKNNTKIENERLAFTPEDISYIIVKAESERDVLIRSLERIKGKYPHDEVKRLTSRILSVEQLKTDF</sequence>
<evidence type="ECO:0000313" key="1">
    <source>
        <dbReference type="EMBL" id="KGO87477.1"/>
    </source>
</evidence>
<name>A0A0A2M495_9FLAO</name>
<evidence type="ECO:0000313" key="2">
    <source>
        <dbReference type="Proteomes" id="UP000030152"/>
    </source>
</evidence>
<proteinExistence type="predicted"/>
<dbReference type="OrthoDB" id="680500at2"/>
<dbReference type="AlphaFoldDB" id="A0A0A2M495"/>
<reference evidence="1 2" key="1">
    <citation type="submission" date="2013-09" db="EMBL/GenBank/DDBJ databases">
        <authorList>
            <person name="Zeng Z."/>
            <person name="Chen C."/>
        </authorList>
    </citation>
    <scope>NUCLEOTIDE SEQUENCE [LARGE SCALE GENOMIC DNA]</scope>
    <source>
        <strain evidence="1 2">WB 3.3-2</strain>
    </source>
</reference>
<protein>
    <submittedName>
        <fullName evidence="1">Uncharacterized protein</fullName>
    </submittedName>
</protein>
<accession>A0A0A2M495</accession>
<gene>
    <name evidence="1" type="ORF">Q765_07380</name>
</gene>
<keyword evidence="2" id="KW-1185">Reference proteome</keyword>
<dbReference type="InterPro" id="IPR021223">
    <property type="entry name" value="AbiGi"/>
</dbReference>